<proteinExistence type="predicted"/>
<reference evidence="2 3" key="1">
    <citation type="submission" date="2023-03" db="EMBL/GenBank/DDBJ databases">
        <title>Paludisphaera mucosa sp. nov. a novel planctomycete from northern fen.</title>
        <authorList>
            <person name="Ivanova A."/>
        </authorList>
    </citation>
    <scope>NUCLEOTIDE SEQUENCE [LARGE SCALE GENOMIC DNA]</scope>
    <source>
        <strain evidence="2 3">Pla2</strain>
    </source>
</reference>
<dbReference type="Proteomes" id="UP001216907">
    <property type="component" value="Unassembled WGS sequence"/>
</dbReference>
<evidence type="ECO:0000313" key="2">
    <source>
        <dbReference type="EMBL" id="MDG3008524.1"/>
    </source>
</evidence>
<feature type="compositionally biased region" description="Basic residues" evidence="1">
    <location>
        <begin position="132"/>
        <end position="142"/>
    </location>
</feature>
<sequence length="163" mass="17475">MASRRRAAVWDDWTPPPDPTQALIDVPYPSPWTELEPLFPMAGLPFTPSTPCPHRCKLCSGAGSFSTAEGEFFAACPDCGGTGAGPIPAGSTFVCMMCHAAGKDGTRALPLGVEPLPVDKPKPEPQTAAERKRSRKERRKLKKYVSAELAKLSAQPQALERSA</sequence>
<feature type="region of interest" description="Disordered" evidence="1">
    <location>
        <begin position="109"/>
        <end position="142"/>
    </location>
</feature>
<protein>
    <submittedName>
        <fullName evidence="2">Uncharacterized protein</fullName>
    </submittedName>
</protein>
<dbReference type="EMBL" id="JARRAG010000009">
    <property type="protein sequence ID" value="MDG3008524.1"/>
    <property type="molecule type" value="Genomic_DNA"/>
</dbReference>
<organism evidence="2 3">
    <name type="scientific">Paludisphaera mucosa</name>
    <dbReference type="NCBI Taxonomy" id="3030827"/>
    <lineage>
        <taxon>Bacteria</taxon>
        <taxon>Pseudomonadati</taxon>
        <taxon>Planctomycetota</taxon>
        <taxon>Planctomycetia</taxon>
        <taxon>Isosphaerales</taxon>
        <taxon>Isosphaeraceae</taxon>
        <taxon>Paludisphaera</taxon>
    </lineage>
</organism>
<evidence type="ECO:0000313" key="3">
    <source>
        <dbReference type="Proteomes" id="UP001216907"/>
    </source>
</evidence>
<accession>A0ABT6FLT1</accession>
<dbReference type="RefSeq" id="WP_277864843.1">
    <property type="nucleotide sequence ID" value="NZ_JARRAG010000009.1"/>
</dbReference>
<keyword evidence="3" id="KW-1185">Reference proteome</keyword>
<gene>
    <name evidence="2" type="ORF">PZE19_32565</name>
</gene>
<evidence type="ECO:0000256" key="1">
    <source>
        <dbReference type="SAM" id="MobiDB-lite"/>
    </source>
</evidence>
<name>A0ABT6FLT1_9BACT</name>
<comment type="caution">
    <text evidence="2">The sequence shown here is derived from an EMBL/GenBank/DDBJ whole genome shotgun (WGS) entry which is preliminary data.</text>
</comment>